<dbReference type="PANTHER" id="PTHR24291:SF50">
    <property type="entry name" value="BIFUNCTIONAL ALBAFLAVENONE MONOOXYGENASE_TERPENE SYNTHASE"/>
    <property type="match status" value="1"/>
</dbReference>
<dbReference type="GO" id="GO:0005506">
    <property type="term" value="F:iron ion binding"/>
    <property type="evidence" value="ECO:0007669"/>
    <property type="project" value="InterPro"/>
</dbReference>
<keyword evidence="5 7" id="KW-0408">Iron</keyword>
<keyword evidence="6 8" id="KW-0503">Monooxygenase</keyword>
<dbReference type="PANTHER" id="PTHR24291">
    <property type="entry name" value="CYTOCHROME P450 FAMILY 4"/>
    <property type="match status" value="1"/>
</dbReference>
<keyword evidence="11" id="KW-1185">Reference proteome</keyword>
<gene>
    <name evidence="10" type="ORF">DFR24_3332</name>
</gene>
<keyword evidence="3 7" id="KW-0479">Metal-binding</keyword>
<feature type="compositionally biased region" description="Polar residues" evidence="9">
    <location>
        <begin position="1"/>
        <end position="11"/>
    </location>
</feature>
<dbReference type="OrthoDB" id="9764248at2"/>
<keyword evidence="4 8" id="KW-0560">Oxidoreductase</keyword>
<reference evidence="10 11" key="1">
    <citation type="submission" date="2019-03" db="EMBL/GenBank/DDBJ databases">
        <title>Genomic Encyclopedia of Type Strains, Phase IV (KMG-IV): sequencing the most valuable type-strain genomes for metagenomic binning, comparative biology and taxonomic classification.</title>
        <authorList>
            <person name="Goeker M."/>
        </authorList>
    </citation>
    <scope>NUCLEOTIDE SEQUENCE [LARGE SCALE GENOMIC DNA]</scope>
    <source>
        <strain evidence="10 11">DSM 26377</strain>
    </source>
</reference>
<organism evidence="10 11">
    <name type="scientific">Panacagrimonas perspica</name>
    <dbReference type="NCBI Taxonomy" id="381431"/>
    <lineage>
        <taxon>Bacteria</taxon>
        <taxon>Pseudomonadati</taxon>
        <taxon>Pseudomonadota</taxon>
        <taxon>Gammaproteobacteria</taxon>
        <taxon>Nevskiales</taxon>
        <taxon>Nevskiaceae</taxon>
        <taxon>Panacagrimonas</taxon>
    </lineage>
</organism>
<dbReference type="PROSITE" id="PS00086">
    <property type="entry name" value="CYTOCHROME_P450"/>
    <property type="match status" value="1"/>
</dbReference>
<evidence type="ECO:0000313" key="11">
    <source>
        <dbReference type="Proteomes" id="UP000295341"/>
    </source>
</evidence>
<dbReference type="Gene3D" id="1.10.630.10">
    <property type="entry name" value="Cytochrome P450"/>
    <property type="match status" value="1"/>
</dbReference>
<evidence type="ECO:0000256" key="2">
    <source>
        <dbReference type="ARBA" id="ARBA00022617"/>
    </source>
</evidence>
<dbReference type="AlphaFoldDB" id="A0A4R7P6M9"/>
<evidence type="ECO:0000256" key="8">
    <source>
        <dbReference type="RuleBase" id="RU000461"/>
    </source>
</evidence>
<sequence>MRNEGMTQMTEESLAPGPERPWDIDANDETLPVLQGLQAQYGDVVRVRTVTRPSDSLVLFGPDELRWVLLTNRQNYKKGVGLERVKMLLGNGLIVSDGDFWARQRRMMQPAFHSRVIKQFGGLIERHNLALLDRWAERAADGQPINLTRDTSELSLNIVLQALFSVDLDKLTNEVGEHPFTMIARDSQRDLRFAQQFRALTKLVRQMIEDRRREQRVEMDFLSMLMEARDKDTGEAMPERALIDEIMSLIVAGHETTASTLNWTWYRLSQHADVEARLHAAVDAAPAAPVPYAEQVLHETLRLYPPVWLFSRRSLGDDKLGGYHVPAGTDLFISPWLLHRDTRFWSDPEAYQPERFAPEIEATRPKFCFIPFSAGARHCIGEGFAMIEMNQHLYLAARRFRLKYLGPVPPPAEFQINLRTREDLSMQVVAR</sequence>
<proteinExistence type="inferred from homology"/>
<comment type="caution">
    <text evidence="10">The sequence shown here is derived from an EMBL/GenBank/DDBJ whole genome shotgun (WGS) entry which is preliminary data.</text>
</comment>
<dbReference type="Proteomes" id="UP000295341">
    <property type="component" value="Unassembled WGS sequence"/>
</dbReference>
<protein>
    <submittedName>
        <fullName evidence="10">Cytochrome P450</fullName>
    </submittedName>
</protein>
<evidence type="ECO:0000256" key="3">
    <source>
        <dbReference type="ARBA" id="ARBA00022723"/>
    </source>
</evidence>
<comment type="cofactor">
    <cofactor evidence="7">
        <name>heme</name>
        <dbReference type="ChEBI" id="CHEBI:30413"/>
    </cofactor>
</comment>
<dbReference type="PRINTS" id="PR00463">
    <property type="entry name" value="EP450I"/>
</dbReference>
<comment type="similarity">
    <text evidence="1 8">Belongs to the cytochrome P450 family.</text>
</comment>
<keyword evidence="2 7" id="KW-0349">Heme</keyword>
<dbReference type="EMBL" id="SOBT01000009">
    <property type="protein sequence ID" value="TDU28951.1"/>
    <property type="molecule type" value="Genomic_DNA"/>
</dbReference>
<dbReference type="SUPFAM" id="SSF48264">
    <property type="entry name" value="Cytochrome P450"/>
    <property type="match status" value="1"/>
</dbReference>
<dbReference type="InterPro" id="IPR001128">
    <property type="entry name" value="Cyt_P450"/>
</dbReference>
<accession>A0A4R7P6M9</accession>
<evidence type="ECO:0000256" key="1">
    <source>
        <dbReference type="ARBA" id="ARBA00010617"/>
    </source>
</evidence>
<dbReference type="Pfam" id="PF00067">
    <property type="entry name" value="p450"/>
    <property type="match status" value="1"/>
</dbReference>
<dbReference type="GO" id="GO:0004497">
    <property type="term" value="F:monooxygenase activity"/>
    <property type="evidence" value="ECO:0007669"/>
    <property type="project" value="UniProtKB-KW"/>
</dbReference>
<feature type="region of interest" description="Disordered" evidence="9">
    <location>
        <begin position="1"/>
        <end position="26"/>
    </location>
</feature>
<name>A0A4R7P6M9_9GAMM</name>
<dbReference type="RefSeq" id="WP_133882463.1">
    <property type="nucleotide sequence ID" value="NZ_SOBT01000009.1"/>
</dbReference>
<dbReference type="InterPro" id="IPR050196">
    <property type="entry name" value="Cytochrome_P450_Monoox"/>
</dbReference>
<dbReference type="GO" id="GO:0016705">
    <property type="term" value="F:oxidoreductase activity, acting on paired donors, with incorporation or reduction of molecular oxygen"/>
    <property type="evidence" value="ECO:0007669"/>
    <property type="project" value="InterPro"/>
</dbReference>
<dbReference type="InterPro" id="IPR002401">
    <property type="entry name" value="Cyt_P450_E_grp-I"/>
</dbReference>
<evidence type="ECO:0000256" key="6">
    <source>
        <dbReference type="ARBA" id="ARBA00023033"/>
    </source>
</evidence>
<evidence type="ECO:0000256" key="9">
    <source>
        <dbReference type="SAM" id="MobiDB-lite"/>
    </source>
</evidence>
<evidence type="ECO:0000256" key="5">
    <source>
        <dbReference type="ARBA" id="ARBA00023004"/>
    </source>
</evidence>
<dbReference type="InterPro" id="IPR017972">
    <property type="entry name" value="Cyt_P450_CS"/>
</dbReference>
<evidence type="ECO:0000313" key="10">
    <source>
        <dbReference type="EMBL" id="TDU28951.1"/>
    </source>
</evidence>
<feature type="binding site" description="axial binding residue" evidence="7">
    <location>
        <position position="379"/>
    </location>
    <ligand>
        <name>heme</name>
        <dbReference type="ChEBI" id="CHEBI:30413"/>
    </ligand>
    <ligandPart>
        <name>Fe</name>
        <dbReference type="ChEBI" id="CHEBI:18248"/>
    </ligandPart>
</feature>
<dbReference type="GO" id="GO:0020037">
    <property type="term" value="F:heme binding"/>
    <property type="evidence" value="ECO:0007669"/>
    <property type="project" value="InterPro"/>
</dbReference>
<dbReference type="InterPro" id="IPR036396">
    <property type="entry name" value="Cyt_P450_sf"/>
</dbReference>
<dbReference type="PRINTS" id="PR00385">
    <property type="entry name" value="P450"/>
</dbReference>
<evidence type="ECO:0000256" key="4">
    <source>
        <dbReference type="ARBA" id="ARBA00023002"/>
    </source>
</evidence>
<evidence type="ECO:0000256" key="7">
    <source>
        <dbReference type="PIRSR" id="PIRSR602401-1"/>
    </source>
</evidence>